<dbReference type="EMBL" id="JBJXBP010000004">
    <property type="protein sequence ID" value="KAL3835121.1"/>
    <property type="molecule type" value="Genomic_DNA"/>
</dbReference>
<dbReference type="Proteomes" id="UP001634393">
    <property type="component" value="Unassembled WGS sequence"/>
</dbReference>
<feature type="signal peptide" evidence="5">
    <location>
        <begin position="1"/>
        <end position="26"/>
    </location>
</feature>
<dbReference type="PANTHER" id="PTHR22835">
    <property type="entry name" value="ZINC FINGER FYVE DOMAIN CONTAINING PROTEIN"/>
    <property type="match status" value="1"/>
</dbReference>
<feature type="chain" id="PRO_5044829223" evidence="5">
    <location>
        <begin position="27"/>
        <end position="397"/>
    </location>
</feature>
<protein>
    <submittedName>
        <fullName evidence="6">Uncharacterized protein</fullName>
    </submittedName>
</protein>
<keyword evidence="3" id="KW-0378">Hydrolase</keyword>
<sequence>MGYDTIFSSIKSICLFVFVLVVTTSAQSDRCPFDLLYHLGDGVFDNGNSIANMPYGSRLPAARLPYGETDPGRPTGRWCDGLLDIDYGAQGLGFEQITPYLSPNVSSANAIMFAVARSPVLDRPFFTARNIRIPPYAASLNVQMSWFKKYLNTICSTREDCADKLANALFLFGDVEANDITFGLIQGKSMEEVQTYIPYITEAQIDAAREAIQLGATRVILPGNAPIGCYPFVLTELASNNTTDYDDIGCLRTINDLITLKNNDLQQAINDLSQEFPDIFIMYADFFNSETSLIRETALSGKFFFFFFAYSFALNAYSANFTLQACCGTGGRYNYNSRRFCGSPGVPVCSDPNQYLFWDGIHLTQEANRRLSTALAAGALVQLNCTISQSSQLWASI</sequence>
<accession>A0ABD3TET9</accession>
<dbReference type="InterPro" id="IPR035669">
    <property type="entry name" value="SGNH_plant_lipase-like"/>
</dbReference>
<evidence type="ECO:0000313" key="6">
    <source>
        <dbReference type="EMBL" id="KAL3835121.1"/>
    </source>
</evidence>
<organism evidence="6 7">
    <name type="scientific">Penstemon smallii</name>
    <dbReference type="NCBI Taxonomy" id="265156"/>
    <lineage>
        <taxon>Eukaryota</taxon>
        <taxon>Viridiplantae</taxon>
        <taxon>Streptophyta</taxon>
        <taxon>Embryophyta</taxon>
        <taxon>Tracheophyta</taxon>
        <taxon>Spermatophyta</taxon>
        <taxon>Magnoliopsida</taxon>
        <taxon>eudicotyledons</taxon>
        <taxon>Gunneridae</taxon>
        <taxon>Pentapetalae</taxon>
        <taxon>asterids</taxon>
        <taxon>lamiids</taxon>
        <taxon>Lamiales</taxon>
        <taxon>Plantaginaceae</taxon>
        <taxon>Cheloneae</taxon>
        <taxon>Penstemon</taxon>
    </lineage>
</organism>
<dbReference type="Pfam" id="PF00657">
    <property type="entry name" value="Lipase_GDSL"/>
    <property type="match status" value="1"/>
</dbReference>
<gene>
    <name evidence="6" type="ORF">ACJIZ3_009857</name>
</gene>
<keyword evidence="2 5" id="KW-0732">Signal</keyword>
<dbReference type="Gene3D" id="3.40.50.1110">
    <property type="entry name" value="SGNH hydrolase"/>
    <property type="match status" value="1"/>
</dbReference>
<evidence type="ECO:0000256" key="3">
    <source>
        <dbReference type="ARBA" id="ARBA00022801"/>
    </source>
</evidence>
<dbReference type="PANTHER" id="PTHR22835:SF683">
    <property type="entry name" value="OS05G0506800 PROTEIN"/>
    <property type="match status" value="1"/>
</dbReference>
<dbReference type="CDD" id="cd01837">
    <property type="entry name" value="SGNH_plant_lipase_like"/>
    <property type="match status" value="1"/>
</dbReference>
<keyword evidence="4" id="KW-0325">Glycoprotein</keyword>
<reference evidence="6 7" key="1">
    <citation type="submission" date="2024-12" db="EMBL/GenBank/DDBJ databases">
        <title>The unique morphological basis and parallel evolutionary history of personate flowers in Penstemon.</title>
        <authorList>
            <person name="Depatie T.H."/>
            <person name="Wessinger C.A."/>
        </authorList>
    </citation>
    <scope>NUCLEOTIDE SEQUENCE [LARGE SCALE GENOMIC DNA]</scope>
    <source>
        <strain evidence="6">WTNN_2</strain>
        <tissue evidence="6">Leaf</tissue>
    </source>
</reference>
<evidence type="ECO:0000313" key="7">
    <source>
        <dbReference type="Proteomes" id="UP001634393"/>
    </source>
</evidence>
<dbReference type="GO" id="GO:0016787">
    <property type="term" value="F:hydrolase activity"/>
    <property type="evidence" value="ECO:0007669"/>
    <property type="project" value="UniProtKB-KW"/>
</dbReference>
<comment type="caution">
    <text evidence="6">The sequence shown here is derived from an EMBL/GenBank/DDBJ whole genome shotgun (WGS) entry which is preliminary data.</text>
</comment>
<evidence type="ECO:0000256" key="5">
    <source>
        <dbReference type="SAM" id="SignalP"/>
    </source>
</evidence>
<proteinExistence type="inferred from homology"/>
<evidence type="ECO:0000256" key="2">
    <source>
        <dbReference type="ARBA" id="ARBA00022729"/>
    </source>
</evidence>
<comment type="similarity">
    <text evidence="1">Belongs to the 'GDSL' lipolytic enzyme family.</text>
</comment>
<evidence type="ECO:0000256" key="1">
    <source>
        <dbReference type="ARBA" id="ARBA00008668"/>
    </source>
</evidence>
<dbReference type="AlphaFoldDB" id="A0ABD3TET9"/>
<dbReference type="InterPro" id="IPR036514">
    <property type="entry name" value="SGNH_hydro_sf"/>
</dbReference>
<name>A0ABD3TET9_9LAMI</name>
<evidence type="ECO:0000256" key="4">
    <source>
        <dbReference type="ARBA" id="ARBA00023180"/>
    </source>
</evidence>
<keyword evidence="7" id="KW-1185">Reference proteome</keyword>
<dbReference type="InterPro" id="IPR001087">
    <property type="entry name" value="GDSL"/>
</dbReference>